<feature type="region of interest" description="Disordered" evidence="2">
    <location>
        <begin position="460"/>
        <end position="515"/>
    </location>
</feature>
<feature type="region of interest" description="Disordered" evidence="2">
    <location>
        <begin position="2090"/>
        <end position="2122"/>
    </location>
</feature>
<feature type="compositionally biased region" description="Basic and acidic residues" evidence="2">
    <location>
        <begin position="1110"/>
        <end position="1143"/>
    </location>
</feature>
<gene>
    <name evidence="3" type="ORF">QE152_g7326</name>
</gene>
<evidence type="ECO:0000256" key="2">
    <source>
        <dbReference type="SAM" id="MobiDB-lite"/>
    </source>
</evidence>
<feature type="compositionally biased region" description="Polar residues" evidence="2">
    <location>
        <begin position="2593"/>
        <end position="2602"/>
    </location>
</feature>
<feature type="region of interest" description="Disordered" evidence="2">
    <location>
        <begin position="1393"/>
        <end position="1454"/>
    </location>
</feature>
<feature type="compositionally biased region" description="Basic and acidic residues" evidence="2">
    <location>
        <begin position="951"/>
        <end position="968"/>
    </location>
</feature>
<feature type="compositionally biased region" description="Basic and acidic residues" evidence="2">
    <location>
        <begin position="1038"/>
        <end position="1060"/>
    </location>
</feature>
<feature type="region of interest" description="Disordered" evidence="2">
    <location>
        <begin position="2655"/>
        <end position="2688"/>
    </location>
</feature>
<feature type="compositionally biased region" description="Basic and acidic residues" evidence="2">
    <location>
        <begin position="1069"/>
        <end position="1086"/>
    </location>
</feature>
<feature type="compositionally biased region" description="Basic and acidic residues" evidence="2">
    <location>
        <begin position="2655"/>
        <end position="2672"/>
    </location>
</feature>
<sequence>MRNCSCNPCPIDKDIPLATEANVIEIVPTTNRIGVPSDNIYKSMISSDDTRYLTKINELAKNEQKLKKDIEELEHREQAYSEVIKLPAEWSAKDISATGAGDFELDILTRINEELENNNKMLADELKEVKNEIKHIQETIEEPMRRELENEKCKCLNLEEKIHKRATDIAVKQSAQQRKVYLLQRQVQSANQSLNDLHIVNKRLKEELCMLNCRCNELQTDLINQKISEVHTISRLTASQHKDTYEPPFIKPTFSANGSDSDGGGGSDDLNNIARNLSKLIQDATSCKNCNQTHNDMIDTVQYIKNLVDIVNSEKRALPTAESASDVFCKCVDWKKLREEMQIEEPTYEILSPKRVHPKESVPSTGVDKAPTSTIAKIESGQQRLEQKVAQPRRTSGIEAAELITDMVLQQIASGKPDLKQVCEPVPLMEEPQTKISINILEKPESDKERDNEDISKIETELGSEAITDTTFPTSPVEQLPTESSEPPTSVTETVGEDLTTDIDEEENILENEVKPEVTLEYKELRIEEEQILETAKSTEETKQDDDGVVEAIQLASTFDSMAVTNENDKPEEERDSADVQQKQEKPDEETDVAKSIESHTSDNIDEVDVIHTGVELDTMENISAEKISKIDEEIAVSGSRDELGADNDVAEHLPVPEMDNITDVAVVSETKDNIPAEQIHEVDEVLKSESKPVEEQHNDEYIEITDETLDEVVNVPTIHPIEEEQYERPSSAADVISPEKEVLQELTTDLELEHRESVPAEVKEEAIKETSELNTEQEASFEQTVESSATQEKLMLRELNEIPPQEAVIESAHPSATEQEKIVLESTYKEEEEGFVESIEPVEKLSLAADIIRTICRCIPRAQPTLCDCLENKNEPTKISSTTSKDLDIKKILHDVVNGLDEIGEKMSPTKQTSISRDSSKKLVHSKESSRKSLPPEEVDKEFSPIEQIVDSKESSSKPLHSRESSKKSLPPAEGDESATLAAQKESSMKSLPQPETDITAIVSPKPSKSSSKTSSKRSVDDEKPAEQLLPIVEVDLEMKQTVLKEDNLESNEEDKASFEKPVSSAAESKESPEKSKTLLEDHRSASIVPTEIVSSKPDSMEGISKLPSEIKGDGISKSTSKESSDKIITKEESKKSMKEKSYESFKQSAEIIVSKPASKEMSDKSLPDNLPSIKEDISVEAATKDRVVADIETEGNVPIEAEIELISKSSDGVYITTTVTSSGHVEVTTEGPTGVVETTLKVTESGNLEVVTSVTEFDKPSADNIKEIESDPQKEVPQVEVIHPPIDEIKESQDTLDIKEPTKSTDQVGEEPTESVTSITPQETAKELEEDIKTSSDVPLEVIAEAEEETEKKDHKAMEEVAPRKPCECPPPDSVCKCKIESTIKEDTIDSLEKGTKSQIDDQKEEIEMKHDSKHQQEEFCKDGDAESEPLKEEIEIEEDTRIETADEKAETSQTIILCKCQGTEGESKYDENQGKEDQKDVKEDTRLHISDQSDSKEKASIDVNEYKRSKASHENIDRIRSVEIVTEIPAASTCYNHVDNGSHTLESSVFVIETTIEYKTREQLPHLYKPPEQIKEEKTSKSILKYSASNWSSEQPEGGIRSTESLRRVKLGQQNYKQPETLAVETSTTDLNFSTCICEEKTLPNKTERETESKEVSTQGRLSQDDDKYTSPPGTGATTVNNLKIIICNRDSCKTYPMETESNDSIPSLPKCKCVKTTQRQIPKICDTKSCTAGNMNQEKSNRFKSKHSDDKLDREHTPKKKMCKRSSDNKLVLENATCTTCDKTSCQVIKSGSRYASMDSISYEEDSYVCPDTCSVGVQHSSKKNKTEFVCPKSCDDIQVREKVTSFKEKTTKSYSRSICADDQANAPQSKSVYTQDFTSKATQQSIPIQRKTHSTNTPRSSKICNVEMCDSGRSTQRTVSTYYSCNPVEGAPSRKESSPQQQVVVCDSNACKKSKATTEPRVSITDSKICDRKTCIKDTATNYESPRSRKQTEDKTCTCKKELVSNIPQIKKSESILKTTSLTCSGVQVDLITKPVTQTSNQCPSISCSAAKYFTPTSSTSKHSDRTSKTTCAASTCAGKVAPQSKLPVTPTLSKSESKGSSKASSHSSIVPSKSNHDAIPCTSATCIEKPTHPPSSDGKDQLSDLNIQSSEQVSAEIPEAASPTDKSQSNQLLSKSSDIIDENKMEKSDTSLEIIPSKSSKIKFSDIKEEHTDSTSLEQHTQSSTSIRDIIKEEQSDVETKIIRSSTELHKIISIEETQLEDIDKTTDATKDSSSKLQQQNQSREIDTVLVTHTNEDIMQQDKDEKEKSSVIKEFSLMTSDNLAKESSIVEEQTTIEGSIDIMPTAMTRSSISKERSATRQLAIEKKPGIMEEQIITKEPSIMKEPSTSASRRVSETRDSSVIDEPNVVVRPSIMKKPSTPRQSKDEIEKPAITVESTERRASYGSRKRESDFDDLHRQRMEQKLSETIKTAYSEDKVPHSDTPKIPKLSSGNLTKPKSASRYTLTEKETSVVDYNKEERLMPDQDAKKFNTISEKSSTSHKPASRSSKSAAVTPEESKISQKSSGSMKGSEPRKQSQMKQVDEVPQKSSKTSTSKFEGERTSTEISMKVKSNEKEVHSSRTGKDQEGSKVSSKESTCLPCGRIYERASGDKMGKQQKEPPDKDSKASIATTDSEKKSKSKIPVLATKTSSVLKEKHQGDCACVQCLTVEMQKTGHPPDCDCVDCLCHPKKFEQTLSTVLEPEQLEPDVQQHSSSCTCIDCLCNPTGTARKPLTDQKPLQKVKHSPSCDCIDCLCSPTTAEKKSITQVIPLIVCPAIEPVKSKHHPACKCAVCSCDPCGHQPDCSCVVCKCDPCKDVIREFKKHPPDCTCPDCICAPCGDKAVEERKHPRYCTCSDCTCNPCCVKKVEEQKHPVDCTCPDCICVPCFDQKIEAQKHPPNCDCAECMCDPCTDLKVQNMKQHKKDCNCSECTTSSCNNKDVEEPTPPQVHTEEGNCTCAECICDPCDDPKVAAKKNTCQKCGCIVCVCDPCEDPKIVMDRAPHPPSCNCPQCFCDPCQDLTKAKAHGPDCRCKKCICSPCKPDMKHGPNCDCPTCACNPCTDIQPKTSTHGPDCTCKKCICLTPKPMHGPTCNCSICLLEPEKKSSIHGLDCTCEKCKKVIVKEPQHSKNCRCSICKQNDQQKPKATSSSKKHSSKCKCTICTHNKTKPDTKVPQENARLSTQEVELPEIPEECPNCDCSPICICDDCPAKKNNTAPVAKNMKNETLKKNIKNIEQENIQREKDIKELEGLMDQIRCACKDAEERGQNTLSGLEIAMNTLQEKCKVKDKMIGAMTQELRLRANSNIFQEMLKNIANSPPANVDFDRHEICDSLPRPLNDPQYGRTSHRYVEDTSTCHFNKMDSTRKS</sequence>
<evidence type="ECO:0000313" key="4">
    <source>
        <dbReference type="Proteomes" id="UP001458880"/>
    </source>
</evidence>
<feature type="region of interest" description="Disordered" evidence="2">
    <location>
        <begin position="639"/>
        <end position="658"/>
    </location>
</feature>
<name>A0AAW1MFH5_POPJA</name>
<protein>
    <recommendedName>
        <fullName evidence="5">KASH domain-containing protein</fullName>
    </recommendedName>
</protein>
<feature type="compositionally biased region" description="Basic and acidic residues" evidence="2">
    <location>
        <begin position="582"/>
        <end position="603"/>
    </location>
</feature>
<keyword evidence="1" id="KW-0175">Coiled coil</keyword>
<comment type="caution">
    <text evidence="3">The sequence shown here is derived from an EMBL/GenBank/DDBJ whole genome shotgun (WGS) entry which is preliminary data.</text>
</comment>
<feature type="compositionally biased region" description="Basic and acidic residues" evidence="2">
    <location>
        <begin position="2617"/>
        <end position="2634"/>
    </location>
</feature>
<feature type="compositionally biased region" description="Acidic residues" evidence="2">
    <location>
        <begin position="495"/>
        <end position="510"/>
    </location>
</feature>
<feature type="compositionally biased region" description="Basic and acidic residues" evidence="2">
    <location>
        <begin position="2577"/>
        <end position="2592"/>
    </location>
</feature>
<feature type="compositionally biased region" description="Basic and acidic residues" evidence="2">
    <location>
        <begin position="2443"/>
        <end position="2491"/>
    </location>
</feature>
<feature type="compositionally biased region" description="Basic and acidic residues" evidence="2">
    <location>
        <begin position="2187"/>
        <end position="2196"/>
    </location>
</feature>
<feature type="compositionally biased region" description="Basic and acidic residues" evidence="2">
    <location>
        <begin position="1352"/>
        <end position="1369"/>
    </location>
</feature>
<proteinExistence type="predicted"/>
<feature type="compositionally biased region" description="Low complexity" evidence="2">
    <location>
        <begin position="1005"/>
        <end position="1015"/>
    </location>
</feature>
<feature type="region of interest" description="Disordered" evidence="2">
    <location>
        <begin position="558"/>
        <end position="607"/>
    </location>
</feature>
<feature type="region of interest" description="Disordered" evidence="2">
    <location>
        <begin position="2158"/>
        <end position="2199"/>
    </location>
</feature>
<feature type="region of interest" description="Disordered" evidence="2">
    <location>
        <begin position="1650"/>
        <end position="1679"/>
    </location>
</feature>
<dbReference type="EMBL" id="JASPKY010000053">
    <property type="protein sequence ID" value="KAK9745017.1"/>
    <property type="molecule type" value="Genomic_DNA"/>
</dbReference>
<feature type="compositionally biased region" description="Polar residues" evidence="2">
    <location>
        <begin position="1316"/>
        <end position="1325"/>
    </location>
</feature>
<feature type="compositionally biased region" description="Low complexity" evidence="2">
    <location>
        <begin position="2104"/>
        <end position="2119"/>
    </location>
</feature>
<feature type="region of interest" description="Disordered" evidence="2">
    <location>
        <begin position="2270"/>
        <end position="2289"/>
    </location>
</feature>
<feature type="compositionally biased region" description="Polar residues" evidence="2">
    <location>
        <begin position="2496"/>
        <end position="2510"/>
    </location>
</feature>
<feature type="compositionally biased region" description="Polar residues" evidence="2">
    <location>
        <begin position="2537"/>
        <end position="2557"/>
    </location>
</feature>
<feature type="region of interest" description="Disordered" evidence="2">
    <location>
        <begin position="1468"/>
        <end position="1503"/>
    </location>
</feature>
<feature type="region of interest" description="Disordered" evidence="2">
    <location>
        <begin position="2421"/>
        <end position="2641"/>
    </location>
</feature>
<feature type="coiled-coil region" evidence="1">
    <location>
        <begin position="56"/>
        <end position="139"/>
    </location>
</feature>
<feature type="region of interest" description="Disordered" evidence="2">
    <location>
        <begin position="904"/>
        <end position="1143"/>
    </location>
</feature>
<feature type="region of interest" description="Disordered" evidence="2">
    <location>
        <begin position="1740"/>
        <end position="1764"/>
    </location>
</feature>
<feature type="compositionally biased region" description="Low complexity" evidence="2">
    <location>
        <begin position="2171"/>
        <end position="2183"/>
    </location>
</feature>
<feature type="compositionally biased region" description="Basic and acidic residues" evidence="2">
    <location>
        <begin position="1263"/>
        <end position="1276"/>
    </location>
</feature>
<feature type="compositionally biased region" description="Basic and acidic residues" evidence="2">
    <location>
        <begin position="1750"/>
        <end position="1760"/>
    </location>
</feature>
<evidence type="ECO:0000313" key="3">
    <source>
        <dbReference type="EMBL" id="KAK9745017.1"/>
    </source>
</evidence>
<evidence type="ECO:0000256" key="1">
    <source>
        <dbReference type="SAM" id="Coils"/>
    </source>
</evidence>
<feature type="compositionally biased region" description="Basic and acidic residues" evidence="2">
    <location>
        <begin position="1287"/>
        <end position="1305"/>
    </location>
</feature>
<feature type="compositionally biased region" description="Basic and acidic residues" evidence="2">
    <location>
        <begin position="2511"/>
        <end position="2535"/>
    </location>
</feature>
<organism evidence="3 4">
    <name type="scientific">Popillia japonica</name>
    <name type="common">Japanese beetle</name>
    <dbReference type="NCBI Taxonomy" id="7064"/>
    <lineage>
        <taxon>Eukaryota</taxon>
        <taxon>Metazoa</taxon>
        <taxon>Ecdysozoa</taxon>
        <taxon>Arthropoda</taxon>
        <taxon>Hexapoda</taxon>
        <taxon>Insecta</taxon>
        <taxon>Pterygota</taxon>
        <taxon>Neoptera</taxon>
        <taxon>Endopterygota</taxon>
        <taxon>Coleoptera</taxon>
        <taxon>Polyphaga</taxon>
        <taxon>Scarabaeiformia</taxon>
        <taxon>Scarabaeidae</taxon>
        <taxon>Rutelinae</taxon>
        <taxon>Popillia</taxon>
    </lineage>
</organism>
<dbReference type="Proteomes" id="UP001458880">
    <property type="component" value="Unassembled WGS sequence"/>
</dbReference>
<keyword evidence="4" id="KW-1185">Reference proteome</keyword>
<accession>A0AAW1MFH5</accession>
<feature type="compositionally biased region" description="Polar residues" evidence="2">
    <location>
        <begin position="467"/>
        <end position="493"/>
    </location>
</feature>
<feature type="compositionally biased region" description="Basic and acidic residues" evidence="2">
    <location>
        <begin position="1393"/>
        <end position="1453"/>
    </location>
</feature>
<feature type="region of interest" description="Disordered" evidence="2">
    <location>
        <begin position="1263"/>
        <end position="1370"/>
    </location>
</feature>
<feature type="compositionally biased region" description="Basic and acidic residues" evidence="2">
    <location>
        <begin position="2270"/>
        <end position="2280"/>
    </location>
</feature>
<feature type="coiled-coil region" evidence="1">
    <location>
        <begin position="3269"/>
        <end position="3310"/>
    </location>
</feature>
<evidence type="ECO:0008006" key="5">
    <source>
        <dbReference type="Google" id="ProtNLM"/>
    </source>
</evidence>
<feature type="compositionally biased region" description="Basic and acidic residues" evidence="2">
    <location>
        <begin position="1326"/>
        <end position="1336"/>
    </location>
</feature>
<feature type="compositionally biased region" description="Polar residues" evidence="2">
    <location>
        <begin position="2220"/>
        <end position="2233"/>
    </location>
</feature>
<feature type="compositionally biased region" description="Basic and acidic residues" evidence="2">
    <location>
        <begin position="919"/>
        <end position="936"/>
    </location>
</feature>
<reference evidence="3 4" key="1">
    <citation type="journal article" date="2024" name="BMC Genomics">
        <title>De novo assembly and annotation of Popillia japonica's genome with initial clues to its potential as an invasive pest.</title>
        <authorList>
            <person name="Cucini C."/>
            <person name="Boschi S."/>
            <person name="Funari R."/>
            <person name="Cardaioli E."/>
            <person name="Iannotti N."/>
            <person name="Marturano G."/>
            <person name="Paoli F."/>
            <person name="Bruttini M."/>
            <person name="Carapelli A."/>
            <person name="Frati F."/>
            <person name="Nardi F."/>
        </authorList>
    </citation>
    <scope>NUCLEOTIDE SEQUENCE [LARGE SCALE GENOMIC DNA]</scope>
    <source>
        <strain evidence="3">DMR45628</strain>
    </source>
</reference>
<feature type="region of interest" description="Disordered" evidence="2">
    <location>
        <begin position="2211"/>
        <end position="2238"/>
    </location>
</feature>